<keyword evidence="1" id="KW-0802">TPR repeat</keyword>
<dbReference type="PROSITE" id="PS50005">
    <property type="entry name" value="TPR"/>
    <property type="match status" value="1"/>
</dbReference>
<dbReference type="InterPro" id="IPR019734">
    <property type="entry name" value="TPR_rpt"/>
</dbReference>
<feature type="compositionally biased region" description="Low complexity" evidence="2">
    <location>
        <begin position="48"/>
        <end position="58"/>
    </location>
</feature>
<protein>
    <submittedName>
        <fullName evidence="3">Tetratricopeptide repeat protein</fullName>
    </submittedName>
</protein>
<proteinExistence type="predicted"/>
<feature type="compositionally biased region" description="Polar residues" evidence="2">
    <location>
        <begin position="80"/>
        <end position="89"/>
    </location>
</feature>
<accession>A0A9K3LKK8</accession>
<evidence type="ECO:0000313" key="4">
    <source>
        <dbReference type="Proteomes" id="UP000693970"/>
    </source>
</evidence>
<feature type="region of interest" description="Disordered" evidence="2">
    <location>
        <begin position="48"/>
        <end position="89"/>
    </location>
</feature>
<comment type="caution">
    <text evidence="3">The sequence shown here is derived from an EMBL/GenBank/DDBJ whole genome shotgun (WGS) entry which is preliminary data.</text>
</comment>
<name>A0A9K3LKK8_9STRA</name>
<organism evidence="3 4">
    <name type="scientific">Nitzschia inconspicua</name>
    <dbReference type="NCBI Taxonomy" id="303405"/>
    <lineage>
        <taxon>Eukaryota</taxon>
        <taxon>Sar</taxon>
        <taxon>Stramenopiles</taxon>
        <taxon>Ochrophyta</taxon>
        <taxon>Bacillariophyta</taxon>
        <taxon>Bacillariophyceae</taxon>
        <taxon>Bacillariophycidae</taxon>
        <taxon>Bacillariales</taxon>
        <taxon>Bacillariaceae</taxon>
        <taxon>Nitzschia</taxon>
    </lineage>
</organism>
<dbReference type="OrthoDB" id="43776at2759"/>
<dbReference type="PANTHER" id="PTHR46082">
    <property type="entry name" value="ATP/GTP-BINDING PROTEIN-RELATED"/>
    <property type="match status" value="1"/>
</dbReference>
<dbReference type="PANTHER" id="PTHR46082:SF6">
    <property type="entry name" value="AAA+ ATPASE DOMAIN-CONTAINING PROTEIN-RELATED"/>
    <property type="match status" value="1"/>
</dbReference>
<dbReference type="AlphaFoldDB" id="A0A9K3LKK8"/>
<dbReference type="Pfam" id="PF13424">
    <property type="entry name" value="TPR_12"/>
    <property type="match status" value="3"/>
</dbReference>
<dbReference type="InterPro" id="IPR053137">
    <property type="entry name" value="NLR-like"/>
</dbReference>
<dbReference type="SMART" id="SM00028">
    <property type="entry name" value="TPR"/>
    <property type="match status" value="6"/>
</dbReference>
<reference evidence="3" key="1">
    <citation type="journal article" date="2021" name="Sci. Rep.">
        <title>Diploid genomic architecture of Nitzschia inconspicua, an elite biomass production diatom.</title>
        <authorList>
            <person name="Oliver A."/>
            <person name="Podell S."/>
            <person name="Pinowska A."/>
            <person name="Traller J.C."/>
            <person name="Smith S.R."/>
            <person name="McClure R."/>
            <person name="Beliaev A."/>
            <person name="Bohutskyi P."/>
            <person name="Hill E.A."/>
            <person name="Rabines A."/>
            <person name="Zheng H."/>
            <person name="Allen L.Z."/>
            <person name="Kuo A."/>
            <person name="Grigoriev I.V."/>
            <person name="Allen A.E."/>
            <person name="Hazlebeck D."/>
            <person name="Allen E.E."/>
        </authorList>
    </citation>
    <scope>NUCLEOTIDE SEQUENCE</scope>
    <source>
        <strain evidence="3">Hildebrandi</strain>
    </source>
</reference>
<sequence>MFVHSQRVHMVAKSLWGGRSGSGRKCCRCCLSPMVKGSLFSEKTVPFSSWSSSSSSHSPGTVSTFRMTLSQQQQQQQQQSPSRLFSTIPLSTSDVNDKDTSTITATTTTDADVFGRMHHMALTMDMTGKWDQAEVLYKECMKQRHDILGATHDDTLTSVSHLAAFFYKLGRFSEAEPLFERLVDACKSKLGPTHAKTIGSVNNLAYLNYSQGKIDKAESLFRHCLQELAYNPHRLLALQNLGSMLALNQRYEEAEPIYQECLDYATRTLGDDHIETKTARNNLALLYRKQNNVDKAIPLYEKVLDHERERRNKNDINSKNHHHHHHHPDILSTLGPMGNLAALYCQGGRYQDAERMFLELLPKLSTVLGENHPNTLQALLDLGTVYYEQAKYVQAEPLYLECMERTIDTVGMDHPITSLLQERWMDLHYHMFFLLLNLTRQ</sequence>
<dbReference type="Proteomes" id="UP000693970">
    <property type="component" value="Unassembled WGS sequence"/>
</dbReference>
<gene>
    <name evidence="3" type="ORF">IV203_027178</name>
</gene>
<keyword evidence="4" id="KW-1185">Reference proteome</keyword>
<feature type="compositionally biased region" description="Polar residues" evidence="2">
    <location>
        <begin position="59"/>
        <end position="70"/>
    </location>
</feature>
<evidence type="ECO:0000313" key="3">
    <source>
        <dbReference type="EMBL" id="KAG7363817.1"/>
    </source>
</evidence>
<reference evidence="3" key="2">
    <citation type="submission" date="2021-04" db="EMBL/GenBank/DDBJ databases">
        <authorList>
            <person name="Podell S."/>
        </authorList>
    </citation>
    <scope>NUCLEOTIDE SEQUENCE</scope>
    <source>
        <strain evidence="3">Hildebrandi</strain>
    </source>
</reference>
<evidence type="ECO:0000256" key="2">
    <source>
        <dbReference type="SAM" id="MobiDB-lite"/>
    </source>
</evidence>
<feature type="repeat" description="TPR" evidence="1">
    <location>
        <begin position="277"/>
        <end position="310"/>
    </location>
</feature>
<dbReference type="EMBL" id="JAGRRH010000010">
    <property type="protein sequence ID" value="KAG7363817.1"/>
    <property type="molecule type" value="Genomic_DNA"/>
</dbReference>
<evidence type="ECO:0000256" key="1">
    <source>
        <dbReference type="PROSITE-ProRule" id="PRU00339"/>
    </source>
</evidence>